<dbReference type="EMBL" id="PVWO01000348">
    <property type="protein sequence ID" value="PSB51742.1"/>
    <property type="molecule type" value="Genomic_DNA"/>
</dbReference>
<dbReference type="OrthoDB" id="9942668at2"/>
<evidence type="ECO:0000313" key="3">
    <source>
        <dbReference type="Proteomes" id="UP000238937"/>
    </source>
</evidence>
<organism evidence="2 3">
    <name type="scientific">Chamaesiphon polymorphus CCALA 037</name>
    <dbReference type="NCBI Taxonomy" id="2107692"/>
    <lineage>
        <taxon>Bacteria</taxon>
        <taxon>Bacillati</taxon>
        <taxon>Cyanobacteriota</taxon>
        <taxon>Cyanophyceae</taxon>
        <taxon>Gomontiellales</taxon>
        <taxon>Chamaesiphonaceae</taxon>
        <taxon>Chamaesiphon</taxon>
    </lineage>
</organism>
<dbReference type="AlphaFoldDB" id="A0A2T1G3C1"/>
<dbReference type="RefSeq" id="WP_106309530.1">
    <property type="nucleotide sequence ID" value="NZ_PVWO01000348.1"/>
</dbReference>
<comment type="caution">
    <text evidence="2">The sequence shown here is derived from an EMBL/GenBank/DDBJ whole genome shotgun (WGS) entry which is preliminary data.</text>
</comment>
<proteinExistence type="predicted"/>
<name>A0A2T1G3C1_9CYAN</name>
<sequence>MAQFWIAIFFILLAIAQLYQSIQAIDLPLPVYLVLGVVLAVASNYQHKFPFIPAQQVKLEEIKTPDPVLTAQQAKLAEVKAPELVLPAQQVKLEEVKVPELVLPAPQNELAEVKAPDPVLPTQTTPLATATEPEIAPAQVETVAPKKSRPRKTTSKSRSKQVS</sequence>
<gene>
    <name evidence="2" type="ORF">C7B77_21250</name>
</gene>
<feature type="compositionally biased region" description="Basic residues" evidence="1">
    <location>
        <begin position="146"/>
        <end position="163"/>
    </location>
</feature>
<evidence type="ECO:0000313" key="2">
    <source>
        <dbReference type="EMBL" id="PSB51742.1"/>
    </source>
</evidence>
<protein>
    <submittedName>
        <fullName evidence="2">Uncharacterized protein</fullName>
    </submittedName>
</protein>
<feature type="region of interest" description="Disordered" evidence="1">
    <location>
        <begin position="112"/>
        <end position="163"/>
    </location>
</feature>
<feature type="compositionally biased region" description="Low complexity" evidence="1">
    <location>
        <begin position="120"/>
        <end position="139"/>
    </location>
</feature>
<evidence type="ECO:0000256" key="1">
    <source>
        <dbReference type="SAM" id="MobiDB-lite"/>
    </source>
</evidence>
<accession>A0A2T1G3C1</accession>
<keyword evidence="3" id="KW-1185">Reference proteome</keyword>
<dbReference type="Proteomes" id="UP000238937">
    <property type="component" value="Unassembled WGS sequence"/>
</dbReference>
<reference evidence="2 3" key="1">
    <citation type="submission" date="2018-03" db="EMBL/GenBank/DDBJ databases">
        <title>The ancient ancestry and fast evolution of plastids.</title>
        <authorList>
            <person name="Moore K.R."/>
            <person name="Magnabosco C."/>
            <person name="Momper L."/>
            <person name="Gold D.A."/>
            <person name="Bosak T."/>
            <person name="Fournier G.P."/>
        </authorList>
    </citation>
    <scope>NUCLEOTIDE SEQUENCE [LARGE SCALE GENOMIC DNA]</scope>
    <source>
        <strain evidence="2 3">CCALA 037</strain>
    </source>
</reference>